<keyword evidence="5 7" id="KW-0648">Protein biosynthesis</keyword>
<evidence type="ECO:0000256" key="1">
    <source>
        <dbReference type="ARBA" id="ARBA00022490"/>
    </source>
</evidence>
<comment type="caution">
    <text evidence="9">The sequence shown here is derived from an EMBL/GenBank/DDBJ whole genome shotgun (WGS) entry which is preliminary data.</text>
</comment>
<dbReference type="EMBL" id="MCFH01000008">
    <property type="protein sequence ID" value="ORX55906.1"/>
    <property type="molecule type" value="Genomic_DNA"/>
</dbReference>
<dbReference type="FunFam" id="2.130.10.10:FF:000127">
    <property type="entry name" value="Eukaryotic translation initiation factor 3 subunit I"/>
    <property type="match status" value="1"/>
</dbReference>
<proteinExistence type="inferred from homology"/>
<dbReference type="GO" id="GO:0071540">
    <property type="term" value="C:eukaryotic translation initiation factor 3 complex, eIF3e"/>
    <property type="evidence" value="ECO:0007669"/>
    <property type="project" value="EnsemblFungi"/>
</dbReference>
<keyword evidence="2 7" id="KW-0396">Initiation factor</keyword>
<evidence type="ECO:0000256" key="3">
    <source>
        <dbReference type="ARBA" id="ARBA00022574"/>
    </source>
</evidence>
<dbReference type="PROSITE" id="PS50082">
    <property type="entry name" value="WD_REPEATS_2"/>
    <property type="match status" value="4"/>
</dbReference>
<dbReference type="GO" id="GO:0016282">
    <property type="term" value="C:eukaryotic 43S preinitiation complex"/>
    <property type="evidence" value="ECO:0007669"/>
    <property type="project" value="UniProtKB-UniRule"/>
</dbReference>
<dbReference type="OrthoDB" id="24966at2759"/>
<dbReference type="GO" id="GO:0001732">
    <property type="term" value="P:formation of cytoplasmic translation initiation complex"/>
    <property type="evidence" value="ECO:0007669"/>
    <property type="project" value="UniProtKB-UniRule"/>
</dbReference>
<keyword evidence="3 8" id="KW-0853">WD repeat</keyword>
<reference evidence="9 10" key="2">
    <citation type="submission" date="2016-08" db="EMBL/GenBank/DDBJ databases">
        <title>Pervasive Adenine N6-methylation of Active Genes in Fungi.</title>
        <authorList>
            <consortium name="DOE Joint Genome Institute"/>
            <person name="Mondo S.J."/>
            <person name="Dannebaum R.O."/>
            <person name="Kuo R.C."/>
            <person name="Labutti K."/>
            <person name="Haridas S."/>
            <person name="Kuo A."/>
            <person name="Salamov A."/>
            <person name="Ahrendt S.R."/>
            <person name="Lipzen A."/>
            <person name="Sullivan W."/>
            <person name="Andreopoulos W.B."/>
            <person name="Clum A."/>
            <person name="Lindquist E."/>
            <person name="Daum C."/>
            <person name="Ramamoorthy G.K."/>
            <person name="Gryganskyi A."/>
            <person name="Culley D."/>
            <person name="Magnuson J.K."/>
            <person name="James T.Y."/>
            <person name="O'Malley M.A."/>
            <person name="Stajich J.E."/>
            <person name="Spatafora J.W."/>
            <person name="Visel A."/>
            <person name="Grigoriev I.V."/>
        </authorList>
    </citation>
    <scope>NUCLEOTIDE SEQUENCE [LARGE SCALE GENOMIC DNA]</scope>
    <source>
        <strain evidence="10">finn</strain>
    </source>
</reference>
<dbReference type="Proteomes" id="UP000193719">
    <property type="component" value="Unassembled WGS sequence"/>
</dbReference>
<evidence type="ECO:0000313" key="9">
    <source>
        <dbReference type="EMBL" id="ORX55906.1"/>
    </source>
</evidence>
<evidence type="ECO:0000256" key="2">
    <source>
        <dbReference type="ARBA" id="ARBA00022540"/>
    </source>
</evidence>
<evidence type="ECO:0000256" key="5">
    <source>
        <dbReference type="ARBA" id="ARBA00022917"/>
    </source>
</evidence>
<feature type="repeat" description="WD" evidence="8">
    <location>
        <begin position="48"/>
        <end position="89"/>
    </location>
</feature>
<protein>
    <recommendedName>
        <fullName evidence="7">Eukaryotic translation initiation factor 3 subunit I</fullName>
        <shortName evidence="7">eIF3i</shortName>
    </recommendedName>
    <alternativeName>
        <fullName evidence="7">Eukaryotic translation initiation factor 3 39 kDa subunit homolog</fullName>
        <shortName evidence="7">eIF-3 39 kDa subunit homolog</shortName>
    </alternativeName>
</protein>
<gene>
    <name evidence="7" type="primary">TIF34</name>
    <name evidence="9" type="ORF">BCR36DRAFT_581061</name>
</gene>
<dbReference type="GO" id="GO:0034399">
    <property type="term" value="C:nuclear periphery"/>
    <property type="evidence" value="ECO:0007669"/>
    <property type="project" value="EnsemblFungi"/>
</dbReference>
<evidence type="ECO:0000256" key="7">
    <source>
        <dbReference type="HAMAP-Rule" id="MF_03008"/>
    </source>
</evidence>
<feature type="repeat" description="WD" evidence="8">
    <location>
        <begin position="185"/>
        <end position="226"/>
    </location>
</feature>
<comment type="function">
    <text evidence="7">Component of the eukaryotic translation initiation factor 3 (eIF-3) complex, which is involved in protein synthesis of a specialized repertoire of mRNAs and, together with other initiation factors, stimulates binding of mRNA and methionyl-tRNAi to the 40S ribosome. The eIF-3 complex specifically targets and initiates translation of a subset of mRNAs involved in cell proliferation.</text>
</comment>
<dbReference type="SMART" id="SM00320">
    <property type="entry name" value="WD40"/>
    <property type="match status" value="6"/>
</dbReference>
<dbReference type="HAMAP" id="MF_03008">
    <property type="entry name" value="eIF3i"/>
    <property type="match status" value="1"/>
</dbReference>
<evidence type="ECO:0000313" key="10">
    <source>
        <dbReference type="Proteomes" id="UP000193719"/>
    </source>
</evidence>
<dbReference type="PROSITE" id="PS50294">
    <property type="entry name" value="WD_REPEATS_REGION"/>
    <property type="match status" value="3"/>
</dbReference>
<dbReference type="Pfam" id="PF24805">
    <property type="entry name" value="EIF3I"/>
    <property type="match status" value="1"/>
</dbReference>
<dbReference type="GO" id="GO:0033290">
    <property type="term" value="C:eukaryotic 48S preinitiation complex"/>
    <property type="evidence" value="ECO:0007669"/>
    <property type="project" value="UniProtKB-UniRule"/>
</dbReference>
<keyword evidence="1 7" id="KW-0963">Cytoplasm</keyword>
<dbReference type="InterPro" id="IPR036322">
    <property type="entry name" value="WD40_repeat_dom_sf"/>
</dbReference>
<dbReference type="InterPro" id="IPR015943">
    <property type="entry name" value="WD40/YVTN_repeat-like_dom_sf"/>
</dbReference>
<keyword evidence="10" id="KW-1185">Reference proteome</keyword>
<dbReference type="SUPFAM" id="SSF50978">
    <property type="entry name" value="WD40 repeat-like"/>
    <property type="match status" value="1"/>
</dbReference>
<dbReference type="PANTHER" id="PTHR19877:SF1">
    <property type="entry name" value="EUKARYOTIC TRANSLATION INITIATION FACTOR 3 SUBUNIT I"/>
    <property type="match status" value="1"/>
</dbReference>
<reference evidence="9 10" key="1">
    <citation type="submission" date="2016-08" db="EMBL/GenBank/DDBJ databases">
        <title>Genomes of anaerobic fungi encode conserved fungal cellulosomes for biomass hydrolysis.</title>
        <authorList>
            <consortium name="DOE Joint Genome Institute"/>
            <person name="Haitjema C.H."/>
            <person name="Gilmore S.P."/>
            <person name="Henske J.K."/>
            <person name="Solomon K.V."/>
            <person name="De Groot R."/>
            <person name="Kuo A."/>
            <person name="Mondo S.J."/>
            <person name="Salamov A.A."/>
            <person name="Labutti K."/>
            <person name="Zhao Z."/>
            <person name="Chiniquy J."/>
            <person name="Barry K."/>
            <person name="Brewer H.M."/>
            <person name="Purvine S.O."/>
            <person name="Wright A.T."/>
            <person name="Boxma B."/>
            <person name="Van Alen T."/>
            <person name="Hackstein J.H."/>
            <person name="Baker S.E."/>
            <person name="Grigoriev I.V."/>
            <person name="O'Malley M.A."/>
        </authorList>
    </citation>
    <scope>NUCLEOTIDE SEQUENCE [LARGE SCALE GENOMIC DNA]</scope>
    <source>
        <strain evidence="10">finn</strain>
    </source>
</reference>
<sequence length="328" mass="36781">MRPILLNGHTRSLTKIKYNREGDLLFSVSKDHTPTVWYSHNGERLGTYEGHNGTCWDIDVNGSTTRVLTGSGDNTCRLWEALTGKELHVFETRSAVRSVAFAFGDEEAIFVTDATMGNKSTIHFIKIAENPQEQQGPYKTIIVNDGESKFSIARWGYLNKTIVAGHDDGTISIYDAETGKLLRKAKDHTSTIQDLQFSTDLSYFITASKDTNSFIYDYDTLKILKRYPTERPVNSAAISPLKEHIILGGGQDAMSVTTTSVTAGKFEVRFFHKIFQEEIGRVKGHFGPINTLAFHPSGKSFASGGEDGYIRIHHLDPDYFTFKYDEEE</sequence>
<evidence type="ECO:0000256" key="4">
    <source>
        <dbReference type="ARBA" id="ARBA00022737"/>
    </source>
</evidence>
<comment type="subunit">
    <text evidence="7">Component of the eukaryotic translation initiation factor 3 (eIF-3) complex.</text>
</comment>
<dbReference type="InterPro" id="IPR001680">
    <property type="entry name" value="WD40_rpt"/>
</dbReference>
<dbReference type="AlphaFoldDB" id="A0A1Y1VGR0"/>
<dbReference type="InterPro" id="IPR027525">
    <property type="entry name" value="eIF3i"/>
</dbReference>
<dbReference type="PANTHER" id="PTHR19877">
    <property type="entry name" value="EUKARYOTIC TRANSLATION INITIATION FACTOR 3 SUBUNIT I"/>
    <property type="match status" value="1"/>
</dbReference>
<organism evidence="9 10">
    <name type="scientific">Piromyces finnis</name>
    <dbReference type="NCBI Taxonomy" id="1754191"/>
    <lineage>
        <taxon>Eukaryota</taxon>
        <taxon>Fungi</taxon>
        <taxon>Fungi incertae sedis</taxon>
        <taxon>Chytridiomycota</taxon>
        <taxon>Chytridiomycota incertae sedis</taxon>
        <taxon>Neocallimastigomycetes</taxon>
        <taxon>Neocallimastigales</taxon>
        <taxon>Neocallimastigaceae</taxon>
        <taxon>Piromyces</taxon>
    </lineage>
</organism>
<comment type="subcellular location">
    <subcellularLocation>
        <location evidence="7">Cytoplasm</location>
    </subcellularLocation>
</comment>
<dbReference type="CDD" id="cd00200">
    <property type="entry name" value="WD40"/>
    <property type="match status" value="1"/>
</dbReference>
<comment type="similarity">
    <text evidence="6">Belongs to the WD repeat STRAP family.</text>
</comment>
<dbReference type="GO" id="GO:0003723">
    <property type="term" value="F:RNA binding"/>
    <property type="evidence" value="ECO:0007669"/>
    <property type="project" value="TreeGrafter"/>
</dbReference>
<dbReference type="Gene3D" id="2.130.10.10">
    <property type="entry name" value="YVTN repeat-like/Quinoprotein amine dehydrogenase"/>
    <property type="match status" value="1"/>
</dbReference>
<comment type="similarity">
    <text evidence="7">Belongs to the eIF-3 subunit I family.</text>
</comment>
<name>A0A1Y1VGR0_9FUNG</name>
<dbReference type="GO" id="GO:0071541">
    <property type="term" value="C:eukaryotic translation initiation factor 3 complex, eIF3m"/>
    <property type="evidence" value="ECO:0007669"/>
    <property type="project" value="EnsemblFungi"/>
</dbReference>
<feature type="repeat" description="WD" evidence="8">
    <location>
        <begin position="282"/>
        <end position="312"/>
    </location>
</feature>
<evidence type="ECO:0000256" key="8">
    <source>
        <dbReference type="PROSITE-ProRule" id="PRU00221"/>
    </source>
</evidence>
<evidence type="ECO:0000256" key="6">
    <source>
        <dbReference type="ARBA" id="ARBA00038394"/>
    </source>
</evidence>
<dbReference type="STRING" id="1754191.A0A1Y1VGR0"/>
<keyword evidence="4" id="KW-0677">Repeat</keyword>
<dbReference type="GO" id="GO:0003743">
    <property type="term" value="F:translation initiation factor activity"/>
    <property type="evidence" value="ECO:0007669"/>
    <property type="project" value="UniProtKB-UniRule"/>
</dbReference>
<accession>A0A1Y1VGR0</accession>
<feature type="repeat" description="WD" evidence="8">
    <location>
        <begin position="6"/>
        <end position="47"/>
    </location>
</feature>